<comment type="caution">
    <text evidence="2">The sequence shown here is derived from an EMBL/GenBank/DDBJ whole genome shotgun (WGS) entry which is preliminary data.</text>
</comment>
<dbReference type="Proteomes" id="UP000490386">
    <property type="component" value="Unassembled WGS sequence"/>
</dbReference>
<feature type="compositionally biased region" description="Basic and acidic residues" evidence="1">
    <location>
        <begin position="36"/>
        <end position="59"/>
    </location>
</feature>
<organism evidence="2 3">
    <name type="scientific">Pseudoclavibacter terrae</name>
    <dbReference type="NCBI Taxonomy" id="1530195"/>
    <lineage>
        <taxon>Bacteria</taxon>
        <taxon>Bacillati</taxon>
        <taxon>Actinomycetota</taxon>
        <taxon>Actinomycetes</taxon>
        <taxon>Micrococcales</taxon>
        <taxon>Microbacteriaceae</taxon>
        <taxon>Pseudoclavibacter</taxon>
    </lineage>
</organism>
<evidence type="ECO:0000256" key="1">
    <source>
        <dbReference type="SAM" id="MobiDB-lite"/>
    </source>
</evidence>
<accession>A0A7J5B3C9</accession>
<evidence type="ECO:0000313" key="3">
    <source>
        <dbReference type="Proteomes" id="UP000490386"/>
    </source>
</evidence>
<keyword evidence="3" id="KW-1185">Reference proteome</keyword>
<dbReference type="EMBL" id="WBJX01000002">
    <property type="protein sequence ID" value="KAB1638510.1"/>
    <property type="molecule type" value="Genomic_DNA"/>
</dbReference>
<dbReference type="AlphaFoldDB" id="A0A7J5B3C9"/>
<name>A0A7J5B3C9_9MICO</name>
<protein>
    <submittedName>
        <fullName evidence="2">Uncharacterized protein</fullName>
    </submittedName>
</protein>
<gene>
    <name evidence="2" type="ORF">F8O03_08995</name>
</gene>
<feature type="region of interest" description="Disordered" evidence="1">
    <location>
        <begin position="1"/>
        <end position="67"/>
    </location>
</feature>
<dbReference type="RefSeq" id="WP_151423539.1">
    <property type="nucleotide sequence ID" value="NZ_CANKVH010000002.1"/>
</dbReference>
<dbReference type="OrthoDB" id="5119448at2"/>
<evidence type="ECO:0000313" key="2">
    <source>
        <dbReference type="EMBL" id="KAB1638510.1"/>
    </source>
</evidence>
<sequence length="67" mass="7330">MTEQHATPDHEDDATLDETNERLEAESIQGLGTGEPNRERPDQPPTQVRDDAAQHRDDTVPPAGVNG</sequence>
<proteinExistence type="predicted"/>
<reference evidence="2 3" key="1">
    <citation type="submission" date="2019-09" db="EMBL/GenBank/DDBJ databases">
        <title>Phylogeny of genus Pseudoclavibacter and closely related genus.</title>
        <authorList>
            <person name="Li Y."/>
        </authorList>
    </citation>
    <scope>NUCLEOTIDE SEQUENCE [LARGE SCALE GENOMIC DNA]</scope>
    <source>
        <strain evidence="2 3">THG-MD12</strain>
    </source>
</reference>